<dbReference type="RefSeq" id="WP_067580062.1">
    <property type="nucleotide sequence ID" value="NZ_JABMCZ010000002.1"/>
</dbReference>
<dbReference type="PANTHER" id="PTHR43861:SF1">
    <property type="entry name" value="TRANS-ACONITATE 2-METHYLTRANSFERASE"/>
    <property type="match status" value="1"/>
</dbReference>
<dbReference type="InterPro" id="IPR029063">
    <property type="entry name" value="SAM-dependent_MTases_sf"/>
</dbReference>
<evidence type="ECO:0000256" key="2">
    <source>
        <dbReference type="ARBA" id="ARBA00022679"/>
    </source>
</evidence>
<sequence length="210" mass="22587">MGQDPKRVVETGYDRIAERYLGWMGEIRDDARIRVLGEVIAGLPERAAVLDLGCGAGIPCTAALAEHADVVGVDLSARQLELARARVPGARFVRADIGTVEFRRASFDAVTAFYSIAHLPRAEHGALFRRIAGWLRPGGRFAASLGSGNDAGAVDNWLGVPMYFSSYDAATNRRLLGEAGLEPMIDEVVALHEPEGPAVFQWVVAAKPFG</sequence>
<keyword evidence="5" id="KW-1185">Reference proteome</keyword>
<dbReference type="SUPFAM" id="SSF53335">
    <property type="entry name" value="S-adenosyl-L-methionine-dependent methyltransferases"/>
    <property type="match status" value="1"/>
</dbReference>
<evidence type="ECO:0000313" key="5">
    <source>
        <dbReference type="Proteomes" id="UP000076512"/>
    </source>
</evidence>
<reference evidence="4 5" key="1">
    <citation type="submission" date="2016-04" db="EMBL/GenBank/DDBJ databases">
        <authorList>
            <person name="Evans L.H."/>
            <person name="Alamgir A."/>
            <person name="Owens N."/>
            <person name="Weber N.D."/>
            <person name="Virtaneva K."/>
            <person name="Barbian K."/>
            <person name="Babar A."/>
            <person name="Rosenke K."/>
        </authorList>
    </citation>
    <scope>NUCLEOTIDE SEQUENCE [LARGE SCALE GENOMIC DNA]</scope>
    <source>
        <strain evidence="4 5">IFM 0406</strain>
    </source>
</reference>
<gene>
    <name evidence="4" type="ORF">AWN90_11295</name>
</gene>
<dbReference type="Proteomes" id="UP000076512">
    <property type="component" value="Unassembled WGS sequence"/>
</dbReference>
<comment type="caution">
    <text evidence="4">The sequence shown here is derived from an EMBL/GenBank/DDBJ whole genome shotgun (WGS) entry which is preliminary data.</text>
</comment>
<dbReference type="InterPro" id="IPR041698">
    <property type="entry name" value="Methyltransf_25"/>
</dbReference>
<dbReference type="GO" id="GO:0032259">
    <property type="term" value="P:methylation"/>
    <property type="evidence" value="ECO:0007669"/>
    <property type="project" value="UniProtKB-KW"/>
</dbReference>
<name>A0A164HEN4_9NOCA</name>
<dbReference type="Gene3D" id="3.40.50.150">
    <property type="entry name" value="Vaccinia Virus protein VP39"/>
    <property type="match status" value="1"/>
</dbReference>
<feature type="domain" description="Methyltransferase" evidence="3">
    <location>
        <begin position="49"/>
        <end position="139"/>
    </location>
</feature>
<dbReference type="STRING" id="455432.AWN90_11295"/>
<dbReference type="GO" id="GO:0008168">
    <property type="term" value="F:methyltransferase activity"/>
    <property type="evidence" value="ECO:0007669"/>
    <property type="project" value="UniProtKB-KW"/>
</dbReference>
<dbReference type="PANTHER" id="PTHR43861">
    <property type="entry name" value="TRANS-ACONITATE 2-METHYLTRANSFERASE-RELATED"/>
    <property type="match status" value="1"/>
</dbReference>
<evidence type="ECO:0000256" key="1">
    <source>
        <dbReference type="ARBA" id="ARBA00022603"/>
    </source>
</evidence>
<evidence type="ECO:0000313" key="4">
    <source>
        <dbReference type="EMBL" id="KZM68449.1"/>
    </source>
</evidence>
<protein>
    <submittedName>
        <fullName evidence="4">Methyltransferase type 11</fullName>
    </submittedName>
</protein>
<dbReference type="OrthoDB" id="9765084at2"/>
<evidence type="ECO:0000259" key="3">
    <source>
        <dbReference type="Pfam" id="PF13649"/>
    </source>
</evidence>
<dbReference type="CDD" id="cd02440">
    <property type="entry name" value="AdoMet_MTases"/>
    <property type="match status" value="1"/>
</dbReference>
<keyword evidence="2 4" id="KW-0808">Transferase</keyword>
<proteinExistence type="predicted"/>
<accession>A0A164HEN4</accession>
<keyword evidence="1 4" id="KW-0489">Methyltransferase</keyword>
<dbReference type="Pfam" id="PF13649">
    <property type="entry name" value="Methyltransf_25"/>
    <property type="match status" value="1"/>
</dbReference>
<dbReference type="EMBL" id="LWGR01000021">
    <property type="protein sequence ID" value="KZM68449.1"/>
    <property type="molecule type" value="Genomic_DNA"/>
</dbReference>
<dbReference type="AlphaFoldDB" id="A0A164HEN4"/>
<organism evidence="4 5">
    <name type="scientific">Nocardia terpenica</name>
    <dbReference type="NCBI Taxonomy" id="455432"/>
    <lineage>
        <taxon>Bacteria</taxon>
        <taxon>Bacillati</taxon>
        <taxon>Actinomycetota</taxon>
        <taxon>Actinomycetes</taxon>
        <taxon>Mycobacteriales</taxon>
        <taxon>Nocardiaceae</taxon>
        <taxon>Nocardia</taxon>
    </lineage>
</organism>